<sequence length="84" mass="9432">MKGYYSFQSELWRCLPREENGVGQSFASLQEPAESRWTCSTAWRLFRTTSSIISLCLGCLASLLSQASHSSCPVMTKYPKSQIC</sequence>
<evidence type="ECO:0000313" key="2">
    <source>
        <dbReference type="Proteomes" id="UP000070501"/>
    </source>
</evidence>
<dbReference type="EMBL" id="KQ964247">
    <property type="protein sequence ID" value="KXJ94183.1"/>
    <property type="molecule type" value="Genomic_DNA"/>
</dbReference>
<proteinExistence type="predicted"/>
<keyword evidence="2" id="KW-1185">Reference proteome</keyword>
<name>A0A136JAH9_9PEZI</name>
<evidence type="ECO:0000313" key="1">
    <source>
        <dbReference type="EMBL" id="KXJ94183.1"/>
    </source>
</evidence>
<feature type="non-terminal residue" evidence="1">
    <location>
        <position position="84"/>
    </location>
</feature>
<reference evidence="2" key="1">
    <citation type="submission" date="2016-02" db="EMBL/GenBank/DDBJ databases">
        <title>Draft genome sequence of Microdochium bolleyi, a fungal endophyte of beachgrass.</title>
        <authorList>
            <consortium name="DOE Joint Genome Institute"/>
            <person name="David A.S."/>
            <person name="May G."/>
            <person name="Haridas S."/>
            <person name="Lim J."/>
            <person name="Wang M."/>
            <person name="Labutti K."/>
            <person name="Lipzen A."/>
            <person name="Barry K."/>
            <person name="Grigoriev I.V."/>
        </authorList>
    </citation>
    <scope>NUCLEOTIDE SEQUENCE [LARGE SCALE GENOMIC DNA]</scope>
    <source>
        <strain evidence="2">J235TASD1</strain>
    </source>
</reference>
<dbReference type="Proteomes" id="UP000070501">
    <property type="component" value="Unassembled WGS sequence"/>
</dbReference>
<organism evidence="1 2">
    <name type="scientific">Microdochium bolleyi</name>
    <dbReference type="NCBI Taxonomy" id="196109"/>
    <lineage>
        <taxon>Eukaryota</taxon>
        <taxon>Fungi</taxon>
        <taxon>Dikarya</taxon>
        <taxon>Ascomycota</taxon>
        <taxon>Pezizomycotina</taxon>
        <taxon>Sordariomycetes</taxon>
        <taxon>Xylariomycetidae</taxon>
        <taxon>Xylariales</taxon>
        <taxon>Microdochiaceae</taxon>
        <taxon>Microdochium</taxon>
    </lineage>
</organism>
<accession>A0A136JAH9</accession>
<protein>
    <submittedName>
        <fullName evidence="1">Uncharacterized protein</fullName>
    </submittedName>
</protein>
<dbReference type="InParanoid" id="A0A136JAH9"/>
<gene>
    <name evidence="1" type="ORF">Micbo1qcDRAFT_159202</name>
</gene>
<dbReference type="AlphaFoldDB" id="A0A136JAH9"/>